<dbReference type="Pfam" id="PF15017">
    <property type="entry name" value="WRNPLPNID"/>
    <property type="match status" value="1"/>
</dbReference>
<evidence type="ECO:0000256" key="1">
    <source>
        <dbReference type="ARBA" id="ARBA00004123"/>
    </source>
</evidence>
<dbReference type="GO" id="GO:0005813">
    <property type="term" value="C:centrosome"/>
    <property type="evidence" value="ECO:0007669"/>
    <property type="project" value="UniProtKB-SubCell"/>
</dbReference>
<evidence type="ECO:0000256" key="7">
    <source>
        <dbReference type="ARBA" id="ARBA00023212"/>
    </source>
</evidence>
<comment type="caution">
    <text evidence="10">The sequence shown here is derived from an EMBL/GenBank/DDBJ whole genome shotgun (WGS) entry which is preliminary data.</text>
</comment>
<evidence type="ECO:0000256" key="2">
    <source>
        <dbReference type="ARBA" id="ARBA00004300"/>
    </source>
</evidence>
<sequence length="132" mass="15136">MGLPPSIRWLESGEEMDKAWEERQGGGLKRDRGSVRPGLWGFVYTAKMLDTLSNQYDSFLFWRQPIPELDLAELEILELGGGMPMKTASSNKKKEAHHFRDQENEDSLVKFTTFNYWRAPIASLSSLDLDLL</sequence>
<evidence type="ECO:0000256" key="6">
    <source>
        <dbReference type="ARBA" id="ARBA00022843"/>
    </source>
</evidence>
<keyword evidence="11" id="KW-1185">Reference proteome</keyword>
<accession>A0A8X7XBI2</accession>
<proteinExistence type="inferred from homology"/>
<feature type="domain" description="Putative WW-binding" evidence="9">
    <location>
        <begin position="55"/>
        <end position="121"/>
    </location>
</feature>
<comment type="subcellular location">
    <subcellularLocation>
        <location evidence="2">Cytoplasm</location>
        <location evidence="2">Cytoskeleton</location>
        <location evidence="2">Microtubule organizing center</location>
        <location evidence="2">Centrosome</location>
    </subcellularLocation>
    <subcellularLocation>
        <location evidence="1">Nucleus</location>
    </subcellularLocation>
</comment>
<dbReference type="GO" id="GO:0090200">
    <property type="term" value="P:positive regulation of release of cytochrome c from mitochondria"/>
    <property type="evidence" value="ECO:0007669"/>
    <property type="project" value="TreeGrafter"/>
</dbReference>
<dbReference type="GO" id="GO:0097190">
    <property type="term" value="P:apoptotic signaling pathway"/>
    <property type="evidence" value="ECO:0007669"/>
    <property type="project" value="InterPro"/>
</dbReference>
<keyword evidence="5" id="KW-0963">Cytoplasm</keyword>
<dbReference type="EMBL" id="JAATIS010004040">
    <property type="protein sequence ID" value="KAG2463082.1"/>
    <property type="molecule type" value="Genomic_DNA"/>
</dbReference>
<dbReference type="AlphaFoldDB" id="A0A8X7XBI2"/>
<comment type="similarity">
    <text evidence="3">Belongs to the MLLT11 family.</text>
</comment>
<evidence type="ECO:0000313" key="11">
    <source>
        <dbReference type="Proteomes" id="UP000886611"/>
    </source>
</evidence>
<dbReference type="Proteomes" id="UP000886611">
    <property type="component" value="Unassembled WGS sequence"/>
</dbReference>
<evidence type="ECO:0000256" key="3">
    <source>
        <dbReference type="ARBA" id="ARBA00008177"/>
    </source>
</evidence>
<feature type="non-terminal residue" evidence="10">
    <location>
        <position position="1"/>
    </location>
</feature>
<feature type="non-terminal residue" evidence="10">
    <location>
        <position position="132"/>
    </location>
</feature>
<evidence type="ECO:0000313" key="10">
    <source>
        <dbReference type="EMBL" id="KAG2463082.1"/>
    </source>
</evidence>
<gene>
    <name evidence="10" type="primary">Mllt11</name>
    <name evidence="10" type="ORF">GTO96_0000407</name>
</gene>
<evidence type="ECO:0000259" key="9">
    <source>
        <dbReference type="Pfam" id="PF15017"/>
    </source>
</evidence>
<keyword evidence="7" id="KW-0206">Cytoskeleton</keyword>
<dbReference type="GO" id="GO:0005654">
    <property type="term" value="C:nucleoplasm"/>
    <property type="evidence" value="ECO:0007669"/>
    <property type="project" value="TreeGrafter"/>
</dbReference>
<evidence type="ECO:0000256" key="4">
    <source>
        <dbReference type="ARBA" id="ARBA00021807"/>
    </source>
</evidence>
<dbReference type="GO" id="GO:0005829">
    <property type="term" value="C:cytosol"/>
    <property type="evidence" value="ECO:0007669"/>
    <property type="project" value="TreeGrafter"/>
</dbReference>
<dbReference type="InterPro" id="IPR033461">
    <property type="entry name" value="WRNPLPNID"/>
</dbReference>
<keyword evidence="6" id="KW-0832">Ubl conjugation</keyword>
<keyword evidence="8" id="KW-0539">Nucleus</keyword>
<dbReference type="GO" id="GO:0051901">
    <property type="term" value="P:positive regulation of mitochondrial depolarization"/>
    <property type="evidence" value="ECO:0007669"/>
    <property type="project" value="TreeGrafter"/>
</dbReference>
<dbReference type="PANTHER" id="PTHR15404">
    <property type="entry name" value="PROTEIN AF1Q"/>
    <property type="match status" value="1"/>
</dbReference>
<dbReference type="PANTHER" id="PTHR15404:SF2">
    <property type="entry name" value="PROTEIN AF1Q"/>
    <property type="match status" value="1"/>
</dbReference>
<protein>
    <recommendedName>
        <fullName evidence="4">Protein AF1q</fullName>
    </recommendedName>
</protein>
<evidence type="ECO:0000256" key="8">
    <source>
        <dbReference type="ARBA" id="ARBA00023242"/>
    </source>
</evidence>
<name>A0A8X7XBI2_POLSE</name>
<reference evidence="10 11" key="1">
    <citation type="journal article" date="2021" name="Cell">
        <title>Tracing the genetic footprints of vertebrate landing in non-teleost ray-finned fishes.</title>
        <authorList>
            <person name="Bi X."/>
            <person name="Wang K."/>
            <person name="Yang L."/>
            <person name="Pan H."/>
            <person name="Jiang H."/>
            <person name="Wei Q."/>
            <person name="Fang M."/>
            <person name="Yu H."/>
            <person name="Zhu C."/>
            <person name="Cai Y."/>
            <person name="He Y."/>
            <person name="Gan X."/>
            <person name="Zeng H."/>
            <person name="Yu D."/>
            <person name="Zhu Y."/>
            <person name="Jiang H."/>
            <person name="Qiu Q."/>
            <person name="Yang H."/>
            <person name="Zhang Y.E."/>
            <person name="Wang W."/>
            <person name="Zhu M."/>
            <person name="He S."/>
            <person name="Zhang G."/>
        </authorList>
    </citation>
    <scope>NUCLEOTIDE SEQUENCE [LARGE SCALE GENOMIC DNA]</scope>
    <source>
        <strain evidence="10">Bchr_013</strain>
    </source>
</reference>
<dbReference type="GO" id="GO:0045893">
    <property type="term" value="P:positive regulation of DNA-templated transcription"/>
    <property type="evidence" value="ECO:0007669"/>
    <property type="project" value="TreeGrafter"/>
</dbReference>
<organism evidence="10 11">
    <name type="scientific">Polypterus senegalus</name>
    <name type="common">Senegal bichir</name>
    <dbReference type="NCBI Taxonomy" id="55291"/>
    <lineage>
        <taxon>Eukaryota</taxon>
        <taxon>Metazoa</taxon>
        <taxon>Chordata</taxon>
        <taxon>Craniata</taxon>
        <taxon>Vertebrata</taxon>
        <taxon>Euteleostomi</taxon>
        <taxon>Actinopterygii</taxon>
        <taxon>Polypteriformes</taxon>
        <taxon>Polypteridae</taxon>
        <taxon>Polypterus</taxon>
    </lineage>
</organism>
<dbReference type="InterPro" id="IPR026778">
    <property type="entry name" value="MLLT11_fam"/>
</dbReference>
<evidence type="ECO:0000256" key="5">
    <source>
        <dbReference type="ARBA" id="ARBA00022490"/>
    </source>
</evidence>